<evidence type="ECO:0000313" key="3">
    <source>
        <dbReference type="Proteomes" id="UP000006620"/>
    </source>
</evidence>
<reference evidence="3" key="1">
    <citation type="submission" date="2011-06" db="EMBL/GenBank/DDBJ databases">
        <title>Complete genome sequence of Paenibacillus mucilaginosus KNP414.</title>
        <authorList>
            <person name="Wang J."/>
            <person name="Hu S."/>
            <person name="Hu X."/>
            <person name="Zhang B."/>
            <person name="Dong D."/>
            <person name="Zhang S."/>
            <person name="Zhao K."/>
            <person name="Wu D."/>
        </authorList>
    </citation>
    <scope>NUCLEOTIDE SEQUENCE [LARGE SCALE GENOMIC DNA]</scope>
    <source>
        <strain evidence="3">KNP414</strain>
    </source>
</reference>
<dbReference type="PANTHER" id="PTHR21666">
    <property type="entry name" value="PEPTIDASE-RELATED"/>
    <property type="match status" value="1"/>
</dbReference>
<dbReference type="Pfam" id="PF01551">
    <property type="entry name" value="Peptidase_M23"/>
    <property type="match status" value="1"/>
</dbReference>
<dbReference type="SUPFAM" id="SSF51261">
    <property type="entry name" value="Duplicated hybrid motif"/>
    <property type="match status" value="1"/>
</dbReference>
<accession>F8FE37</accession>
<dbReference type="PANTHER" id="PTHR21666:SF270">
    <property type="entry name" value="MUREIN HYDROLASE ACTIVATOR ENVC"/>
    <property type="match status" value="1"/>
</dbReference>
<dbReference type="PATRIC" id="fig|1036673.3.peg.4883"/>
<evidence type="ECO:0000313" key="2">
    <source>
        <dbReference type="EMBL" id="AEI43796.1"/>
    </source>
</evidence>
<dbReference type="Proteomes" id="UP000006620">
    <property type="component" value="Chromosome"/>
</dbReference>
<dbReference type="InterPro" id="IPR011055">
    <property type="entry name" value="Dup_hybrid_motif"/>
</dbReference>
<evidence type="ECO:0000259" key="1">
    <source>
        <dbReference type="Pfam" id="PF01551"/>
    </source>
</evidence>
<organism evidence="2 3">
    <name type="scientific">Paenibacillus mucilaginosus (strain KNP414)</name>
    <dbReference type="NCBI Taxonomy" id="1036673"/>
    <lineage>
        <taxon>Bacteria</taxon>
        <taxon>Bacillati</taxon>
        <taxon>Bacillota</taxon>
        <taxon>Bacilli</taxon>
        <taxon>Bacillales</taxon>
        <taxon>Paenibacillaceae</taxon>
        <taxon>Paenibacillus</taxon>
    </lineage>
</organism>
<name>F8FE37_PAEMK</name>
<sequence>MAGGEDGMNPDGFRHRRRGRSRPRLLPLLGLSLAAAGAAVLAAVLIREPVGVVPGVEAVTAVSTDQPARREALEFRMTDPDHGWIRYADGVRTTSDGGITWTDSASVPADPAWGAAEGQELPGPEETPAVKSLQFQARDYEVKQVQFVSPELGWALVQDEGELGGGLLVTGDGGRSWQREVTQPVRDAIRRAKLELQGRLREAPLYASAEAARLVFRSEWLVMPETAVPGGAVLIRHTKPGSVYWNGRTYRLEPYGAGYFTYLPIGMDVKPGRYPIGDKMLTVTSKKYPSQYLEVTEEMNRMRQDTKRIAADQAKINKARSVSQPEFLAGGPYILPVEGRLTTPYGHTRYVNGKFSGAHLAVDLAAPEGTPVQAANDGVVVLADSLYLTGNSIYLDHGMGLFSQYAHLSKLQVQTGDRVKKGDIIGLVGTTGFSTGPHLHFAFWAHNVQVDPNLFFGRSPFHWLSQPEGSGTEVR</sequence>
<dbReference type="InterPro" id="IPR050570">
    <property type="entry name" value="Cell_wall_metabolism_enzyme"/>
</dbReference>
<dbReference type="KEGG" id="pms:KNP414_05272"/>
<gene>
    <name evidence="2" type="ordered locus">KNP414_05272</name>
</gene>
<proteinExistence type="predicted"/>
<dbReference type="InterPro" id="IPR016047">
    <property type="entry name" value="M23ase_b-sheet_dom"/>
</dbReference>
<dbReference type="GO" id="GO:0004222">
    <property type="term" value="F:metalloendopeptidase activity"/>
    <property type="evidence" value="ECO:0007669"/>
    <property type="project" value="TreeGrafter"/>
</dbReference>
<feature type="domain" description="M23ase beta-sheet core" evidence="1">
    <location>
        <begin position="359"/>
        <end position="452"/>
    </location>
</feature>
<dbReference type="SUPFAM" id="SSF110296">
    <property type="entry name" value="Oligoxyloglucan reducing end-specific cellobiohydrolase"/>
    <property type="match status" value="1"/>
</dbReference>
<dbReference type="HOGENOM" id="CLU_582460_0_0_9"/>
<dbReference type="RefSeq" id="WP_013918949.1">
    <property type="nucleotide sequence ID" value="NC_015690.1"/>
</dbReference>
<dbReference type="EMBL" id="CP002869">
    <property type="protein sequence ID" value="AEI43796.1"/>
    <property type="molecule type" value="Genomic_DNA"/>
</dbReference>
<protein>
    <recommendedName>
        <fullName evidence="1">M23ase beta-sheet core domain-containing protein</fullName>
    </recommendedName>
</protein>
<reference evidence="2 3" key="2">
    <citation type="journal article" date="2013" name="Genome Announc.">
        <title>Genome Sequence of Growth-Improving Paenibacillus mucilaginosus Strain KNP414.</title>
        <authorList>
            <person name="Lu J.J."/>
            <person name="Wang J.F."/>
            <person name="Hu X.F."/>
        </authorList>
    </citation>
    <scope>NUCLEOTIDE SEQUENCE [LARGE SCALE GENOMIC DNA]</scope>
    <source>
        <strain evidence="2 3">KNP414</strain>
    </source>
</reference>
<dbReference type="CDD" id="cd12797">
    <property type="entry name" value="M23_peptidase"/>
    <property type="match status" value="1"/>
</dbReference>
<dbReference type="AlphaFoldDB" id="F8FE37"/>
<dbReference type="Gene3D" id="2.70.70.10">
    <property type="entry name" value="Glucose Permease (Domain IIA)"/>
    <property type="match status" value="1"/>
</dbReference>